<sequence>MSPSSASTESAINTTHPGSSSTFLTSPLFSTKKVNLQLNEDNYLLWKQQVSLTTRSHNLHYLLDDSIAAPSATIVEEGKEIPNPESLTPWATRYRPYILATRLSQSKSPFFPCCMLKGQRKGNKSMHEYLTGIKSVCDSLASCGERVSDSIHLATILAGLTPEYEPVIDVITASQYLFTIQQMNSVLLDAEAR</sequence>
<evidence type="ECO:0000256" key="1">
    <source>
        <dbReference type="SAM" id="MobiDB-lite"/>
    </source>
</evidence>
<dbReference type="PANTHER" id="PTHR47481">
    <property type="match status" value="1"/>
</dbReference>
<dbReference type="OMA" id="NKSMHEY"/>
<dbReference type="PANTHER" id="PTHR47481:SF30">
    <property type="entry name" value="CCHC-TYPE DOMAIN-CONTAINING PROTEIN"/>
    <property type="match status" value="1"/>
</dbReference>
<dbReference type="RefSeq" id="XP_016494109.1">
    <property type="nucleotide sequence ID" value="XM_016638623.1"/>
</dbReference>
<accession>A0A1S4BZA0</accession>
<feature type="region of interest" description="Disordered" evidence="1">
    <location>
        <begin position="1"/>
        <end position="21"/>
    </location>
</feature>
<organism evidence="2">
    <name type="scientific">Nicotiana tabacum</name>
    <name type="common">Common tobacco</name>
    <dbReference type="NCBI Taxonomy" id="4097"/>
    <lineage>
        <taxon>Eukaryota</taxon>
        <taxon>Viridiplantae</taxon>
        <taxon>Streptophyta</taxon>
        <taxon>Embryophyta</taxon>
        <taxon>Tracheophyta</taxon>
        <taxon>Spermatophyta</taxon>
        <taxon>Magnoliopsida</taxon>
        <taxon>eudicotyledons</taxon>
        <taxon>Gunneridae</taxon>
        <taxon>Pentapetalae</taxon>
        <taxon>asterids</taxon>
        <taxon>lamiids</taxon>
        <taxon>Solanales</taxon>
        <taxon>Solanaceae</taxon>
        <taxon>Nicotianoideae</taxon>
        <taxon>Nicotianeae</taxon>
        <taxon>Nicotiana</taxon>
    </lineage>
</organism>
<protein>
    <recommendedName>
        <fullName evidence="3">Retrotransposon Copia-like N-terminal domain-containing protein</fullName>
    </recommendedName>
</protein>
<dbReference type="PaxDb" id="4097-A0A1S4BZA0"/>
<name>A0A1S4BZA0_TOBAC</name>
<dbReference type="OrthoDB" id="998461at2759"/>
<evidence type="ECO:0000313" key="2">
    <source>
        <dbReference type="RefSeq" id="XP_016494109.1"/>
    </source>
</evidence>
<proteinExistence type="predicted"/>
<feature type="compositionally biased region" description="Polar residues" evidence="1">
    <location>
        <begin position="1"/>
        <end position="18"/>
    </location>
</feature>
<gene>
    <name evidence="2" type="primary">LOC107813363</name>
</gene>
<reference evidence="2" key="1">
    <citation type="submission" date="2025-08" db="UniProtKB">
        <authorList>
            <consortium name="RefSeq"/>
        </authorList>
    </citation>
    <scope>IDENTIFICATION</scope>
</reference>
<dbReference type="KEGG" id="nta:107813363"/>
<evidence type="ECO:0008006" key="3">
    <source>
        <dbReference type="Google" id="ProtNLM"/>
    </source>
</evidence>
<dbReference type="Pfam" id="PF14223">
    <property type="entry name" value="Retrotran_gag_2"/>
    <property type="match status" value="1"/>
</dbReference>
<dbReference type="AlphaFoldDB" id="A0A1S4BZA0"/>